<keyword evidence="2" id="KW-0479">Metal-binding</keyword>
<dbReference type="PROSITE" id="PS51471">
    <property type="entry name" value="FE2OG_OXY"/>
    <property type="match status" value="1"/>
</dbReference>
<evidence type="ECO:0000256" key="1">
    <source>
        <dbReference type="ARBA" id="ARBA00008056"/>
    </source>
</evidence>
<dbReference type="InterPro" id="IPR044861">
    <property type="entry name" value="IPNS-like_FE2OG_OXY"/>
</dbReference>
<proteinExistence type="inferred from homology"/>
<name>A0A9W8XD53_9PLEO</name>
<keyword evidence="2" id="KW-0408">Iron</keyword>
<dbReference type="Proteomes" id="UP001140513">
    <property type="component" value="Unassembled WGS sequence"/>
</dbReference>
<keyword evidence="5" id="KW-1185">Reference proteome</keyword>
<evidence type="ECO:0000313" key="4">
    <source>
        <dbReference type="EMBL" id="KAJ4347233.1"/>
    </source>
</evidence>
<evidence type="ECO:0000313" key="5">
    <source>
        <dbReference type="Proteomes" id="UP001140513"/>
    </source>
</evidence>
<dbReference type="InterPro" id="IPR050231">
    <property type="entry name" value="Iron_ascorbate_oxido_reductase"/>
</dbReference>
<organism evidence="4 5">
    <name type="scientific">Didymosphaeria variabile</name>
    <dbReference type="NCBI Taxonomy" id="1932322"/>
    <lineage>
        <taxon>Eukaryota</taxon>
        <taxon>Fungi</taxon>
        <taxon>Dikarya</taxon>
        <taxon>Ascomycota</taxon>
        <taxon>Pezizomycotina</taxon>
        <taxon>Dothideomycetes</taxon>
        <taxon>Pleosporomycetidae</taxon>
        <taxon>Pleosporales</taxon>
        <taxon>Massarineae</taxon>
        <taxon>Didymosphaeriaceae</taxon>
        <taxon>Didymosphaeria</taxon>
    </lineage>
</organism>
<dbReference type="GeneID" id="80914702"/>
<gene>
    <name evidence="4" type="ORF">N0V89_011172</name>
</gene>
<dbReference type="OrthoDB" id="288590at2759"/>
<dbReference type="AlphaFoldDB" id="A0A9W8XD53"/>
<dbReference type="Gene3D" id="2.60.120.330">
    <property type="entry name" value="B-lactam Antibiotic, Isopenicillin N Synthase, Chain"/>
    <property type="match status" value="1"/>
</dbReference>
<protein>
    <recommendedName>
        <fullName evidence="3">Fe2OG dioxygenase domain-containing protein</fullName>
    </recommendedName>
</protein>
<dbReference type="GO" id="GO:0016491">
    <property type="term" value="F:oxidoreductase activity"/>
    <property type="evidence" value="ECO:0007669"/>
    <property type="project" value="UniProtKB-KW"/>
</dbReference>
<dbReference type="Pfam" id="PF03171">
    <property type="entry name" value="2OG-FeII_Oxy"/>
    <property type="match status" value="1"/>
</dbReference>
<dbReference type="GO" id="GO:0046872">
    <property type="term" value="F:metal ion binding"/>
    <property type="evidence" value="ECO:0007669"/>
    <property type="project" value="UniProtKB-KW"/>
</dbReference>
<comment type="similarity">
    <text evidence="1 2">Belongs to the iron/ascorbate-dependent oxidoreductase family.</text>
</comment>
<keyword evidence="2" id="KW-0560">Oxidoreductase</keyword>
<dbReference type="InterPro" id="IPR005123">
    <property type="entry name" value="Oxoglu/Fe-dep_dioxygenase_dom"/>
</dbReference>
<evidence type="ECO:0000256" key="2">
    <source>
        <dbReference type="RuleBase" id="RU003682"/>
    </source>
</evidence>
<feature type="domain" description="Fe2OG dioxygenase" evidence="3">
    <location>
        <begin position="149"/>
        <end position="264"/>
    </location>
</feature>
<reference evidence="4" key="1">
    <citation type="submission" date="2022-10" db="EMBL/GenBank/DDBJ databases">
        <title>Tapping the CABI collections for fungal endophytes: first genome assemblies for Collariella, Neodidymelliopsis, Ascochyta clinopodiicola, Didymella pomorum, Didymosphaeria variabile, Neocosmospora piperis and Neocucurbitaria cava.</title>
        <authorList>
            <person name="Hill R."/>
        </authorList>
    </citation>
    <scope>NUCLEOTIDE SEQUENCE</scope>
    <source>
        <strain evidence="4">IMI 356815</strain>
    </source>
</reference>
<comment type="caution">
    <text evidence="4">The sequence shown here is derived from an EMBL/GenBank/DDBJ whole genome shotgun (WGS) entry which is preliminary data.</text>
</comment>
<evidence type="ECO:0000259" key="3">
    <source>
        <dbReference type="PROSITE" id="PS51471"/>
    </source>
</evidence>
<sequence>MIPSKSPTSVPPFIPAIVMTNMTVSTSAEQALRMAGDDFDVHEFYPVPFPDDVPVAELEKISLSKILNGVRSECDRLFKTCTEIPQSEFFGTRTEGGALPDWLSDHHDTFKEAAECGNVMARAILSALEKPLQLPPGSLLKLHRLQDDSGDFTRILRYAGDPTNEPTRPEGFPPHKDAQTVAILFAWIGGLQIPDPGIPVEGFAVKEEDWRWVKPEPGYAVVNLGDAMEIYTNKLLRSCIHRVFKSPGLQRPHDRYSVLFATRPKNDSLMKVLESPVIPPGDPTEESITSLEWGHRIIAAVQSRARARGARDLDNI</sequence>
<dbReference type="SUPFAM" id="SSF51197">
    <property type="entry name" value="Clavaminate synthase-like"/>
    <property type="match status" value="1"/>
</dbReference>
<dbReference type="PANTHER" id="PTHR47990">
    <property type="entry name" value="2-OXOGLUTARATE (2OG) AND FE(II)-DEPENDENT OXYGENASE SUPERFAMILY PROTEIN-RELATED"/>
    <property type="match status" value="1"/>
</dbReference>
<dbReference type="RefSeq" id="XP_056067033.1">
    <property type="nucleotide sequence ID" value="XM_056219906.1"/>
</dbReference>
<dbReference type="EMBL" id="JAPEUX010000008">
    <property type="protein sequence ID" value="KAJ4347233.1"/>
    <property type="molecule type" value="Genomic_DNA"/>
</dbReference>
<dbReference type="InterPro" id="IPR027443">
    <property type="entry name" value="IPNS-like_sf"/>
</dbReference>
<accession>A0A9W8XD53</accession>